<dbReference type="GO" id="GO:0016297">
    <property type="term" value="F:fatty acyl-[ACP] hydrolase activity"/>
    <property type="evidence" value="ECO:0007669"/>
    <property type="project" value="UniProtKB-EC"/>
</dbReference>
<dbReference type="GO" id="GO:0004312">
    <property type="term" value="F:fatty acid synthase activity"/>
    <property type="evidence" value="ECO:0007669"/>
    <property type="project" value="TreeGrafter"/>
</dbReference>
<keyword evidence="2" id="KW-0808">Transferase</keyword>
<dbReference type="InterPro" id="IPR001227">
    <property type="entry name" value="Ac_transferase_dom_sf"/>
</dbReference>
<dbReference type="Pfam" id="PF00975">
    <property type="entry name" value="Thioesterase"/>
    <property type="match status" value="1"/>
</dbReference>
<evidence type="ECO:0000259" key="3">
    <source>
        <dbReference type="PROSITE" id="PS50075"/>
    </source>
</evidence>
<dbReference type="InterPro" id="IPR000873">
    <property type="entry name" value="AMP-dep_synth/lig_dom"/>
</dbReference>
<dbReference type="Gene3D" id="1.10.1200.10">
    <property type="entry name" value="ACP-like"/>
    <property type="match status" value="2"/>
</dbReference>
<accession>A0A8S2MYB7</accession>
<dbReference type="Pfam" id="PF00501">
    <property type="entry name" value="AMP-binding"/>
    <property type="match status" value="1"/>
</dbReference>
<dbReference type="SMART" id="SM00827">
    <property type="entry name" value="PKS_AT"/>
    <property type="match status" value="1"/>
</dbReference>
<dbReference type="SUPFAM" id="SSF53474">
    <property type="entry name" value="alpha/beta-Hydrolases"/>
    <property type="match status" value="1"/>
</dbReference>
<dbReference type="InterPro" id="IPR032821">
    <property type="entry name" value="PKS_assoc"/>
</dbReference>
<dbReference type="Gene3D" id="3.40.50.1820">
    <property type="entry name" value="alpha/beta hydrolase"/>
    <property type="match status" value="1"/>
</dbReference>
<dbReference type="PANTHER" id="PTHR43775">
    <property type="entry name" value="FATTY ACID SYNTHASE"/>
    <property type="match status" value="1"/>
</dbReference>
<dbReference type="Gene3D" id="3.30.300.30">
    <property type="match status" value="1"/>
</dbReference>
<dbReference type="InterPro" id="IPR036736">
    <property type="entry name" value="ACP-like_sf"/>
</dbReference>
<evidence type="ECO:0000313" key="6">
    <source>
        <dbReference type="Proteomes" id="UP000681720"/>
    </source>
</evidence>
<dbReference type="GO" id="GO:0006633">
    <property type="term" value="P:fatty acid biosynthetic process"/>
    <property type="evidence" value="ECO:0007669"/>
    <property type="project" value="TreeGrafter"/>
</dbReference>
<feature type="domain" description="Carrier" evidence="3">
    <location>
        <begin position="1420"/>
        <end position="1495"/>
    </location>
</feature>
<proteinExistence type="predicted"/>
<dbReference type="SMART" id="SM00825">
    <property type="entry name" value="PKS_KS"/>
    <property type="match status" value="1"/>
</dbReference>
<evidence type="ECO:0000259" key="4">
    <source>
        <dbReference type="PROSITE" id="PS52004"/>
    </source>
</evidence>
<dbReference type="CDD" id="cd00833">
    <property type="entry name" value="PKS"/>
    <property type="match status" value="1"/>
</dbReference>
<dbReference type="Pfam" id="PF02801">
    <property type="entry name" value="Ketoacyl-synt_C"/>
    <property type="match status" value="1"/>
</dbReference>
<protein>
    <recommendedName>
        <fullName evidence="1">oleoyl-[acyl-carrier-protein] hydrolase</fullName>
        <ecNumber evidence="1">3.1.2.14</ecNumber>
    </recommendedName>
</protein>
<dbReference type="PROSITE" id="PS52004">
    <property type="entry name" value="KS3_2"/>
    <property type="match status" value="1"/>
</dbReference>
<dbReference type="InterPro" id="IPR001031">
    <property type="entry name" value="Thioesterase"/>
</dbReference>
<dbReference type="PANTHER" id="PTHR43775:SF51">
    <property type="entry name" value="INACTIVE PHENOLPHTHIOCEROL SYNTHESIS POLYKETIDE SYNTHASE TYPE I PKS1-RELATED"/>
    <property type="match status" value="1"/>
</dbReference>
<feature type="domain" description="Ketosynthase family 3 (KS3)" evidence="4">
    <location>
        <begin position="474"/>
        <end position="905"/>
    </location>
</feature>
<dbReference type="EMBL" id="CAJOBJ010003787">
    <property type="protein sequence ID" value="CAF3978175.1"/>
    <property type="molecule type" value="Genomic_DNA"/>
</dbReference>
<evidence type="ECO:0000313" key="5">
    <source>
        <dbReference type="EMBL" id="CAF3978175.1"/>
    </source>
</evidence>
<dbReference type="Gene3D" id="3.40.47.10">
    <property type="match status" value="1"/>
</dbReference>
<dbReference type="SUPFAM" id="SSF47336">
    <property type="entry name" value="ACP-like"/>
    <property type="match status" value="2"/>
</dbReference>
<dbReference type="InterPro" id="IPR014043">
    <property type="entry name" value="Acyl_transferase_dom"/>
</dbReference>
<dbReference type="InterPro" id="IPR020841">
    <property type="entry name" value="PKS_Beta-ketoAc_synthase_dom"/>
</dbReference>
<reference evidence="5" key="1">
    <citation type="submission" date="2021-02" db="EMBL/GenBank/DDBJ databases">
        <authorList>
            <person name="Nowell W R."/>
        </authorList>
    </citation>
    <scope>NUCLEOTIDE SEQUENCE</scope>
</reference>
<dbReference type="InterPro" id="IPR045851">
    <property type="entry name" value="AMP-bd_C_sf"/>
</dbReference>
<dbReference type="InterPro" id="IPR009081">
    <property type="entry name" value="PP-bd_ACP"/>
</dbReference>
<dbReference type="SUPFAM" id="SSF52151">
    <property type="entry name" value="FabD/lysophospholipase-like"/>
    <property type="match status" value="1"/>
</dbReference>
<comment type="caution">
    <text evidence="5">The sequence shown here is derived from an EMBL/GenBank/DDBJ whole genome shotgun (WGS) entry which is preliminary data.</text>
</comment>
<dbReference type="InterPro" id="IPR042099">
    <property type="entry name" value="ANL_N_sf"/>
</dbReference>
<dbReference type="Gene3D" id="3.40.50.12780">
    <property type="entry name" value="N-terminal domain of ligase-like"/>
    <property type="match status" value="1"/>
</dbReference>
<dbReference type="InterPro" id="IPR016036">
    <property type="entry name" value="Malonyl_transacylase_ACP-bd"/>
</dbReference>
<dbReference type="Pfam" id="PF00109">
    <property type="entry name" value="ketoacyl-synt"/>
    <property type="match status" value="1"/>
</dbReference>
<dbReference type="InterPro" id="IPR016039">
    <property type="entry name" value="Thiolase-like"/>
</dbReference>
<dbReference type="Pfam" id="PF00698">
    <property type="entry name" value="Acyl_transf_1"/>
    <property type="match status" value="1"/>
</dbReference>
<dbReference type="InterPro" id="IPR050091">
    <property type="entry name" value="PKS_NRPS_Biosynth_Enz"/>
</dbReference>
<dbReference type="Proteomes" id="UP000681720">
    <property type="component" value="Unassembled WGS sequence"/>
</dbReference>
<gene>
    <name evidence="5" type="ORF">GIL414_LOCUS10531</name>
</gene>
<organism evidence="5 6">
    <name type="scientific">Rotaria magnacalcarata</name>
    <dbReference type="NCBI Taxonomy" id="392030"/>
    <lineage>
        <taxon>Eukaryota</taxon>
        <taxon>Metazoa</taxon>
        <taxon>Spiralia</taxon>
        <taxon>Gnathifera</taxon>
        <taxon>Rotifera</taxon>
        <taxon>Eurotatoria</taxon>
        <taxon>Bdelloidea</taxon>
        <taxon>Philodinida</taxon>
        <taxon>Philodinidae</taxon>
        <taxon>Rotaria</taxon>
    </lineage>
</organism>
<evidence type="ECO:0000256" key="2">
    <source>
        <dbReference type="ARBA" id="ARBA00022679"/>
    </source>
</evidence>
<dbReference type="PROSITE" id="PS50075">
    <property type="entry name" value="CARRIER"/>
    <property type="match status" value="1"/>
</dbReference>
<dbReference type="InterPro" id="IPR029058">
    <property type="entry name" value="AB_hydrolase_fold"/>
</dbReference>
<name>A0A8S2MYB7_9BILA</name>
<dbReference type="InterPro" id="IPR016035">
    <property type="entry name" value="Acyl_Trfase/lysoPLipase"/>
</dbReference>
<dbReference type="Gene3D" id="3.30.70.250">
    <property type="entry name" value="Malonyl-CoA ACP transacylase, ACP-binding"/>
    <property type="match status" value="1"/>
</dbReference>
<dbReference type="InterPro" id="IPR014030">
    <property type="entry name" value="Ketoacyl_synth_N"/>
</dbReference>
<dbReference type="Pfam" id="PF16197">
    <property type="entry name" value="KAsynt_C_assoc"/>
    <property type="match status" value="1"/>
</dbReference>
<dbReference type="SUPFAM" id="SSF56801">
    <property type="entry name" value="Acetyl-CoA synthetase-like"/>
    <property type="match status" value="1"/>
</dbReference>
<evidence type="ECO:0000256" key="1">
    <source>
        <dbReference type="ARBA" id="ARBA00012480"/>
    </source>
</evidence>
<dbReference type="Gene3D" id="3.30.70.3290">
    <property type="match status" value="1"/>
</dbReference>
<dbReference type="Gene3D" id="3.40.366.10">
    <property type="entry name" value="Malonyl-Coenzyme A Acyl Carrier Protein, domain 2"/>
    <property type="match status" value="1"/>
</dbReference>
<dbReference type="InterPro" id="IPR014031">
    <property type="entry name" value="Ketoacyl_synth_C"/>
</dbReference>
<dbReference type="SUPFAM" id="SSF55048">
    <property type="entry name" value="Probable ACP-binding domain of malonyl-CoA ACP transacylase"/>
    <property type="match status" value="1"/>
</dbReference>
<dbReference type="EC" id="3.1.2.14" evidence="1"/>
<dbReference type="SUPFAM" id="SSF53901">
    <property type="entry name" value="Thiolase-like"/>
    <property type="match status" value="1"/>
</dbReference>
<dbReference type="Pfam" id="PF00550">
    <property type="entry name" value="PP-binding"/>
    <property type="match status" value="2"/>
</dbReference>
<sequence>MLHVSSLSFDSSVAQLFHPFSQGACVVLIKINFSIDDVRDIIEVVQRHRVSVIELTPSLLNRVNPSDVVPPVRLVYISGETCPLNVAKIWSQKVPTYNLYGSTETSIYTHVARLLPDHMRVMIGRSLPNTLCYILDDQMRPVFIGVVGKLWIGGTAPARGYRNREDLTKSKFIDNTFHPHDGGMIFNTGDLARWQSDGQIEYLNHQDTQFKYHDNRIELDEIERCILDLKNSHNTQFSPQEAAVIVYNNDENAKESKQIYLCAYVTPTSVDLVKLKQRVNILLPSFMCPTYFITLDRLPLTNNGKINRNALSNLPIVDLTKSKNKPHKYQQTIQRKIHEIWCFLLKLDFVDPEESFFDIGGNSLLYLKLIGTIQKQFFAGRLSSLQPLIESWFDTTNIYAQTILIENSLKKNQIICRDRQICATKRRLRAHIKTLRSAHSPTMRIIKPTSRKSSAIFNFSPNNNLLDYPQAFDAKDCAIIGMAGVFPGCNSIDEFWSMLKEGRSGIVTLSDDELRAHVPDDLLKNPFYVRRTGRLTCGIDLFDHAFFGVSPREASLTDPQHRLLLENVYRACEDAAINLQSPEETIGCFVAASDSSYYAFNLQHLHDSTGKQSTIDRQMRLNNMMGTMATKIAFYLDLTGAAINIQTACSSGLVALQVAMDHLRLGRCTVAIVGTSCVHLPTSGYLYEPGSIYSPIGRCAPFDESANGIVLSDAVCAVVLKLAGRAVTQRHHIYALVKSCAVNNNGTATGAASFAAPNAVAQAECIREALTEANVNATDIAYVEAHGTGTAVGDPIEVEGLTQAFDTFQRQYCILGSVKSNVGHSDTAAGLVGLIKTALVLQHRYVPATLNFGSPNPNIDFASTPFVVRSTGVSLETPRYQQSTLLAAVSSLGMGGTNAHAILQEYRQESSSNTSNNSSNNGVHQITLSSKTLDSLRIYLREIITWLKKQIDAKEPAKVENICYTLNKGRSFYEFRSAITLGSSSLAILISNLNQLSTDELQPAEPVDQVVFIFPGQHKCSRLLARQLYSTSEVFKKAYDLCAMILEDYDENSPHMIDMLMADDHDRSVNQEWQTWMGLTTFMVEFGLITLWCNIIRPPYVFLGHSIGEYVVAVMTGVFTLEEALKLVFTRTCLINQHQDHTKAGAMLAVRISYDVAIRYAIDDRLSIAAVNGPMQCVFAGDVEAIDALKSILQTLNYKFKQLEHAFPFHSHMVTSLLLDRFRQAYKDINIHARSAKTSFISTVTGEWYDENSIIDIEYWCRHMRQTVLWYQAIKTLDQSNPSSTRKNGNKKIYIECSLGNILINVTKSCVKTDLSLVLPSVSTNTTNVELSIKSALSTCWCYGLDDIDFQSVYNTFIESSSVYNSASFISMPGRVFNRQHHWIDPPLLNQSEGNYSKESPMKNDDVNETKQFESVQIHTKSSSLIQQLIDIFISVTGDLSTNKHSDFFASGGDSHTALIVISRINHLLKVQLTNKDLMEMPVIEQLAARIEQMLQMEVVPMTSEIDINPSSNLSQFLYEDDRVIIMKKGISSSQPPIFVIAPTGGTCFIYRDLCKYLNKSCNVLALKYPDTTPSLSTNHGKDSVINLASYYIGVMRSILPDATSYILLGTSFGGMVGYEMSQQLSTLSSSTPYISRLFMIDTPTKESLRIHLSDITTENYKNTQAIVLWAMFGMKYNFSIAEAEHECMKDEVHLKQFCIDKKILSSDVIDLDAEFHKLCHYMHIFEQNMRAIDDYFVEPLKSSLTEINFIEVKSPLPHDPDQPHRLWSRAVPSDQFNLFHVDGNHLAVNFEPYVEKLASLINKRLLSNSVF</sequence>